<gene>
    <name evidence="2" type="ORF">LOT_0477</name>
</gene>
<keyword evidence="1" id="KW-0472">Membrane</keyword>
<dbReference type="Pfam" id="PF15980">
    <property type="entry name" value="ComGF"/>
    <property type="match status" value="1"/>
</dbReference>
<dbReference type="AlphaFoldDB" id="S4NB58"/>
<organism evidence="2 3">
    <name type="scientific">Lentilactobacillus otakiensis DSM 19908 = JCM 15040</name>
    <dbReference type="NCBI Taxonomy" id="1423780"/>
    <lineage>
        <taxon>Bacteria</taxon>
        <taxon>Bacillati</taxon>
        <taxon>Bacillota</taxon>
        <taxon>Bacilli</taxon>
        <taxon>Lactobacillales</taxon>
        <taxon>Lactobacillaceae</taxon>
        <taxon>Lentilactobacillus</taxon>
    </lineage>
</organism>
<accession>S4NB58</accession>
<keyword evidence="1" id="KW-0812">Transmembrane</keyword>
<dbReference type="Proteomes" id="UP000016361">
    <property type="component" value="Unassembled WGS sequence"/>
</dbReference>
<dbReference type="InterPro" id="IPR016977">
    <property type="entry name" value="ComGF"/>
</dbReference>
<evidence type="ECO:0000313" key="2">
    <source>
        <dbReference type="EMBL" id="GAD15939.1"/>
    </source>
</evidence>
<keyword evidence="3" id="KW-1185">Reference proteome</keyword>
<keyword evidence="1" id="KW-1133">Transmembrane helix</keyword>
<reference evidence="3" key="1">
    <citation type="journal article" date="2013" name="Genome Announc.">
        <title>Draft Genome Sequence of D-Branched-Chain Amino Acid Producer Lactobacillus otakiensis JCM 15040T, Isolated from a Traditional Japanese Pickle.</title>
        <authorList>
            <person name="Doi K."/>
            <person name="Mori K."/>
            <person name="Mutaguchi Y."/>
            <person name="Tashiro K."/>
            <person name="Fujino Y."/>
            <person name="Ohmori T."/>
            <person name="Kuhara S."/>
            <person name="Ohshima T."/>
        </authorList>
    </citation>
    <scope>NUCLEOTIDE SEQUENCE [LARGE SCALE GENOMIC DNA]</scope>
    <source>
        <strain evidence="3">JCM 15040</strain>
    </source>
</reference>
<evidence type="ECO:0008006" key="4">
    <source>
        <dbReference type="Google" id="ProtNLM"/>
    </source>
</evidence>
<comment type="caution">
    <text evidence="2">The sequence shown here is derived from an EMBL/GenBank/DDBJ whole genome shotgun (WGS) entry which is preliminary data.</text>
</comment>
<protein>
    <recommendedName>
        <fullName evidence="4">Competence protein ComGF</fullName>
    </recommendedName>
</protein>
<feature type="transmembrane region" description="Helical" evidence="1">
    <location>
        <begin position="6"/>
        <end position="26"/>
    </location>
</feature>
<evidence type="ECO:0000256" key="1">
    <source>
        <dbReference type="SAM" id="Phobius"/>
    </source>
</evidence>
<name>S4NB58_9LACO</name>
<dbReference type="EMBL" id="BASH01000001">
    <property type="protein sequence ID" value="GAD15939.1"/>
    <property type="molecule type" value="Genomic_DNA"/>
</dbReference>
<dbReference type="eggNOG" id="ENOG5030AD6">
    <property type="taxonomic scope" value="Bacteria"/>
</dbReference>
<evidence type="ECO:0000313" key="3">
    <source>
        <dbReference type="Proteomes" id="UP000016361"/>
    </source>
</evidence>
<proteinExistence type="predicted"/>
<sequence>MLIEGLVSILISVFAVWTIITMISYAGNVKHENTVNFYSYLTLIESDRYQFKVLKHYPNKLILYSPVTDKRYRIEEYKNMVRLTGAYKGHVPAITDIQHVAWHKDRGCLRTDVTFENGQKCSAYSKLPFKD</sequence>